<comment type="subunit">
    <text evidence="11">Homodimer.</text>
</comment>
<dbReference type="PRINTS" id="PR00625">
    <property type="entry name" value="JDOMAIN"/>
</dbReference>
<comment type="cofactor">
    <cofactor evidence="11">
        <name>Zn(2+)</name>
        <dbReference type="ChEBI" id="CHEBI:29105"/>
    </cofactor>
    <text evidence="11">Binds 2 Zn(2+) ions per monomer.</text>
</comment>
<evidence type="ECO:0000256" key="5">
    <source>
        <dbReference type="ARBA" id="ARBA00022833"/>
    </source>
</evidence>
<dbReference type="FunFam" id="2.60.260.20:FF:000005">
    <property type="entry name" value="Chaperone protein dnaJ 1, mitochondrial"/>
    <property type="match status" value="1"/>
</dbReference>
<feature type="domain" description="J" evidence="13">
    <location>
        <begin position="5"/>
        <end position="70"/>
    </location>
</feature>
<evidence type="ECO:0000256" key="3">
    <source>
        <dbReference type="ARBA" id="ARBA00022737"/>
    </source>
</evidence>
<name>A0A5C1QBP0_9SPIO</name>
<dbReference type="InterPro" id="IPR001623">
    <property type="entry name" value="DnaJ_domain"/>
</dbReference>
<keyword evidence="3 11" id="KW-0677">Repeat</keyword>
<dbReference type="InterPro" id="IPR012724">
    <property type="entry name" value="DnaJ"/>
</dbReference>
<dbReference type="Gene3D" id="1.10.287.110">
    <property type="entry name" value="DnaJ domain"/>
    <property type="match status" value="1"/>
</dbReference>
<feature type="binding site" evidence="11">
    <location>
        <position position="169"/>
    </location>
    <ligand>
        <name>Zn(2+)</name>
        <dbReference type="ChEBI" id="CHEBI:29105"/>
        <label>2</label>
    </ligand>
</feature>
<dbReference type="GO" id="GO:0005524">
    <property type="term" value="F:ATP binding"/>
    <property type="evidence" value="ECO:0007669"/>
    <property type="project" value="InterPro"/>
</dbReference>
<evidence type="ECO:0000256" key="4">
    <source>
        <dbReference type="ARBA" id="ARBA00022771"/>
    </source>
</evidence>
<feature type="binding site" evidence="11">
    <location>
        <position position="172"/>
    </location>
    <ligand>
        <name>Zn(2+)</name>
        <dbReference type="ChEBI" id="CHEBI:29105"/>
        <label>2</label>
    </ligand>
</feature>
<keyword evidence="2 11" id="KW-0479">Metal-binding</keyword>
<organism evidence="15 16">
    <name type="scientific">Thiospirochaeta perfilievii</name>
    <dbReference type="NCBI Taxonomy" id="252967"/>
    <lineage>
        <taxon>Bacteria</taxon>
        <taxon>Pseudomonadati</taxon>
        <taxon>Spirochaetota</taxon>
        <taxon>Spirochaetia</taxon>
        <taxon>Spirochaetales</taxon>
        <taxon>Spirochaetaceae</taxon>
        <taxon>Thiospirochaeta</taxon>
    </lineage>
</organism>
<dbReference type="PROSITE" id="PS51188">
    <property type="entry name" value="ZF_CR"/>
    <property type="match status" value="1"/>
</dbReference>
<dbReference type="Gene3D" id="2.10.230.10">
    <property type="entry name" value="Heat shock protein DnaJ, cysteine-rich domain"/>
    <property type="match status" value="1"/>
</dbReference>
<keyword evidence="6 11" id="KW-0346">Stress response</keyword>
<dbReference type="SUPFAM" id="SSF46565">
    <property type="entry name" value="Chaperone J-domain"/>
    <property type="match status" value="1"/>
</dbReference>
<dbReference type="PANTHER" id="PTHR43096:SF10">
    <property type="entry name" value="CHAPERONE PROTEIN DNAJ A6, CHLOROPLASTIC"/>
    <property type="match status" value="1"/>
</dbReference>
<keyword evidence="5 11" id="KW-0862">Zinc</keyword>
<proteinExistence type="inferred from homology"/>
<feature type="domain" description="CR-type" evidence="14">
    <location>
        <begin position="139"/>
        <end position="217"/>
    </location>
</feature>
<feature type="repeat" description="CXXCXGXG motif" evidence="11">
    <location>
        <begin position="191"/>
        <end position="198"/>
    </location>
</feature>
<feature type="binding site" evidence="11">
    <location>
        <position position="152"/>
    </location>
    <ligand>
        <name>Zn(2+)</name>
        <dbReference type="ChEBI" id="CHEBI:29105"/>
        <label>1</label>
    </ligand>
</feature>
<dbReference type="HAMAP" id="MF_01152">
    <property type="entry name" value="DnaJ"/>
    <property type="match status" value="1"/>
</dbReference>
<evidence type="ECO:0000256" key="10">
    <source>
        <dbReference type="ARBA" id="ARBA00067609"/>
    </source>
</evidence>
<dbReference type="CDD" id="cd10719">
    <property type="entry name" value="DnaJ_zf"/>
    <property type="match status" value="1"/>
</dbReference>
<dbReference type="NCBIfam" id="TIGR02349">
    <property type="entry name" value="DnaJ_bact"/>
    <property type="match status" value="1"/>
</dbReference>
<gene>
    <name evidence="11 15" type="primary">dnaJ</name>
    <name evidence="15" type="ORF">EW093_02490</name>
</gene>
<feature type="binding site" evidence="11">
    <location>
        <position position="191"/>
    </location>
    <ligand>
        <name>Zn(2+)</name>
        <dbReference type="ChEBI" id="CHEBI:29105"/>
        <label>2</label>
    </ligand>
</feature>
<dbReference type="CDD" id="cd10747">
    <property type="entry name" value="DnaJ_C"/>
    <property type="match status" value="1"/>
</dbReference>
<evidence type="ECO:0000256" key="1">
    <source>
        <dbReference type="ARBA" id="ARBA00022705"/>
    </source>
</evidence>
<accession>A0A5C1QBP0</accession>
<evidence type="ECO:0000313" key="15">
    <source>
        <dbReference type="EMBL" id="QEN03612.1"/>
    </source>
</evidence>
<dbReference type="GO" id="GO:0042026">
    <property type="term" value="P:protein refolding"/>
    <property type="evidence" value="ECO:0007669"/>
    <property type="project" value="TreeGrafter"/>
</dbReference>
<feature type="zinc finger region" description="CR-type" evidence="12">
    <location>
        <begin position="139"/>
        <end position="217"/>
    </location>
</feature>
<dbReference type="InterPro" id="IPR002939">
    <property type="entry name" value="DnaJ_C"/>
</dbReference>
<evidence type="ECO:0000256" key="6">
    <source>
        <dbReference type="ARBA" id="ARBA00023016"/>
    </source>
</evidence>
<dbReference type="FunFam" id="2.10.230.10:FF:000002">
    <property type="entry name" value="Molecular chaperone DnaJ"/>
    <property type="match status" value="1"/>
</dbReference>
<dbReference type="CDD" id="cd06257">
    <property type="entry name" value="DnaJ"/>
    <property type="match status" value="1"/>
</dbReference>
<dbReference type="Pfam" id="PF01556">
    <property type="entry name" value="DnaJ_C"/>
    <property type="match status" value="1"/>
</dbReference>
<comment type="function">
    <text evidence="8 11">Participates actively in the response to hyperosmotic and heat shock by preventing the aggregation of stress-denatured proteins and by disaggregating proteins, also in an autonomous, DnaK-independent fashion. Unfolded proteins bind initially to DnaJ; upon interaction with the DnaJ-bound protein, DnaK hydrolyzes its bound ATP, resulting in the formation of a stable complex. GrpE releases ADP from DnaK; ATP binding to DnaK triggers the release of the substrate protein, thus completing the reaction cycle. Several rounds of ATP-dependent interactions between DnaJ, DnaK and GrpE are required for fully efficient folding. Also involved, together with DnaK and GrpE, in the DNA replication of plasmids through activation of initiation proteins.</text>
</comment>
<evidence type="ECO:0000259" key="13">
    <source>
        <dbReference type="PROSITE" id="PS50076"/>
    </source>
</evidence>
<keyword evidence="1 11" id="KW-0235">DNA replication</keyword>
<dbReference type="PANTHER" id="PTHR43096">
    <property type="entry name" value="DNAJ HOMOLOG 1, MITOCHONDRIAL-RELATED"/>
    <property type="match status" value="1"/>
</dbReference>
<evidence type="ECO:0000256" key="12">
    <source>
        <dbReference type="PROSITE-ProRule" id="PRU00546"/>
    </source>
</evidence>
<dbReference type="InterPro" id="IPR036869">
    <property type="entry name" value="J_dom_sf"/>
</dbReference>
<dbReference type="GO" id="GO:0006260">
    <property type="term" value="P:DNA replication"/>
    <property type="evidence" value="ECO:0007669"/>
    <property type="project" value="UniProtKB-KW"/>
</dbReference>
<evidence type="ECO:0000256" key="9">
    <source>
        <dbReference type="ARBA" id="ARBA00061004"/>
    </source>
</evidence>
<dbReference type="FunFam" id="1.10.287.110:FF:000034">
    <property type="entry name" value="Chaperone protein DnaJ"/>
    <property type="match status" value="1"/>
</dbReference>
<dbReference type="InterPro" id="IPR036410">
    <property type="entry name" value="HSP_DnaJ_Cys-rich_dom_sf"/>
</dbReference>
<dbReference type="GO" id="GO:0008270">
    <property type="term" value="F:zinc ion binding"/>
    <property type="evidence" value="ECO:0007669"/>
    <property type="project" value="UniProtKB-UniRule"/>
</dbReference>
<feature type="repeat" description="CXXCXGXG motif" evidence="11">
    <location>
        <begin position="152"/>
        <end position="159"/>
    </location>
</feature>
<dbReference type="Pfam" id="PF00684">
    <property type="entry name" value="DnaJ_CXXCXGXG"/>
    <property type="match status" value="1"/>
</dbReference>
<feature type="binding site" evidence="11">
    <location>
        <position position="155"/>
    </location>
    <ligand>
        <name>Zn(2+)</name>
        <dbReference type="ChEBI" id="CHEBI:29105"/>
        <label>1</label>
    </ligand>
</feature>
<keyword evidence="11" id="KW-0963">Cytoplasm</keyword>
<evidence type="ECO:0000256" key="8">
    <source>
        <dbReference type="ARBA" id="ARBA00053423"/>
    </source>
</evidence>
<dbReference type="RefSeq" id="WP_149566870.1">
    <property type="nucleotide sequence ID" value="NZ_CP035807.1"/>
</dbReference>
<feature type="repeat" description="CXXCXGXG motif" evidence="11">
    <location>
        <begin position="169"/>
        <end position="176"/>
    </location>
</feature>
<dbReference type="KEGG" id="sper:EW093_02490"/>
<dbReference type="SMART" id="SM00271">
    <property type="entry name" value="DnaJ"/>
    <property type="match status" value="1"/>
</dbReference>
<feature type="binding site" evidence="11">
    <location>
        <position position="205"/>
    </location>
    <ligand>
        <name>Zn(2+)</name>
        <dbReference type="ChEBI" id="CHEBI:29105"/>
        <label>1</label>
    </ligand>
</feature>
<feature type="binding site" evidence="11">
    <location>
        <position position="194"/>
    </location>
    <ligand>
        <name>Zn(2+)</name>
        <dbReference type="ChEBI" id="CHEBI:29105"/>
        <label>2</label>
    </ligand>
</feature>
<comment type="subcellular location">
    <subcellularLocation>
        <location evidence="11">Cytoplasm</location>
    </subcellularLocation>
</comment>
<dbReference type="Proteomes" id="UP000323824">
    <property type="component" value="Chromosome"/>
</dbReference>
<evidence type="ECO:0000313" key="16">
    <source>
        <dbReference type="Proteomes" id="UP000323824"/>
    </source>
</evidence>
<feature type="binding site" evidence="11">
    <location>
        <position position="208"/>
    </location>
    <ligand>
        <name>Zn(2+)</name>
        <dbReference type="ChEBI" id="CHEBI:29105"/>
        <label>1</label>
    </ligand>
</feature>
<protein>
    <recommendedName>
        <fullName evidence="10 11">Chaperone protein DnaJ</fullName>
    </recommendedName>
</protein>
<keyword evidence="16" id="KW-1185">Reference proteome</keyword>
<evidence type="ECO:0000256" key="7">
    <source>
        <dbReference type="ARBA" id="ARBA00023186"/>
    </source>
</evidence>
<keyword evidence="4 11" id="KW-0863">Zinc-finger</keyword>
<dbReference type="InterPro" id="IPR008971">
    <property type="entry name" value="HSP40/DnaJ_pept-bd"/>
</dbReference>
<dbReference type="GO" id="GO:0005737">
    <property type="term" value="C:cytoplasm"/>
    <property type="evidence" value="ECO:0007669"/>
    <property type="project" value="UniProtKB-SubCell"/>
</dbReference>
<sequence>MSKRDYYEVLGVDKSASSPEIKKAYRKLAIKYHPDKNAGDATAEAKFKEATEAYEVLSDDQKKQAYDQYGFAGVDGMGGPGFNANAFHGFEDIFGGGFETIFDSFFGGGGQRRSRGRQQQKGSDLRYDLRITFFESVFGTKKEIKYRKDTPCETCDGTGAKSGSNKKTCGTCGGQGQVRRNSGFFSVAQACPTCGGEGTIIENPCESCHGRGIQEKAQKLNVTIPAGISHGKRIRLGDQGDAAPKGGVPGDLYVYISVESHGTFERDGHDLYCALPISITQAALGCELFVKTLDDKKIKLKVSPGTQSGRLLRIKGEGVYHLNTTRRGDMYVKLIVNIPTKLSSKDKSLLKDLSESMGENSSPDPIPLHTL</sequence>
<dbReference type="InterPro" id="IPR001305">
    <property type="entry name" value="HSP_DnaJ_Cys-rich_dom"/>
</dbReference>
<dbReference type="PROSITE" id="PS00636">
    <property type="entry name" value="DNAJ_1"/>
    <property type="match status" value="1"/>
</dbReference>
<dbReference type="SUPFAM" id="SSF49493">
    <property type="entry name" value="HSP40/DnaJ peptide-binding domain"/>
    <property type="match status" value="2"/>
</dbReference>
<dbReference type="Pfam" id="PF00226">
    <property type="entry name" value="DnaJ"/>
    <property type="match status" value="1"/>
</dbReference>
<dbReference type="PROSITE" id="PS50076">
    <property type="entry name" value="DNAJ_2"/>
    <property type="match status" value="1"/>
</dbReference>
<comment type="similarity">
    <text evidence="9 11">Belongs to the DnaJ family.</text>
</comment>
<evidence type="ECO:0000259" key="14">
    <source>
        <dbReference type="PROSITE" id="PS51188"/>
    </source>
</evidence>
<evidence type="ECO:0000256" key="2">
    <source>
        <dbReference type="ARBA" id="ARBA00022723"/>
    </source>
</evidence>
<dbReference type="GO" id="GO:0009408">
    <property type="term" value="P:response to heat"/>
    <property type="evidence" value="ECO:0007669"/>
    <property type="project" value="InterPro"/>
</dbReference>
<reference evidence="15 16" key="2">
    <citation type="submission" date="2019-09" db="EMBL/GenBank/DDBJ databases">
        <title>Complete Genome Sequence and Methylome Analysis of free living Spirochaetas.</title>
        <authorList>
            <person name="Leshcheva N."/>
            <person name="Mikheeva N."/>
        </authorList>
    </citation>
    <scope>NUCLEOTIDE SEQUENCE [LARGE SCALE GENOMIC DNA]</scope>
    <source>
        <strain evidence="15 16">P</strain>
    </source>
</reference>
<dbReference type="NCBIfam" id="NF008035">
    <property type="entry name" value="PRK10767.1"/>
    <property type="match status" value="1"/>
</dbReference>
<dbReference type="Gene3D" id="2.60.260.20">
    <property type="entry name" value="Urease metallochaperone UreE, N-terminal domain"/>
    <property type="match status" value="2"/>
</dbReference>
<feature type="repeat" description="CXXCXGXG motif" evidence="11">
    <location>
        <begin position="205"/>
        <end position="212"/>
    </location>
</feature>
<dbReference type="EMBL" id="CP035807">
    <property type="protein sequence ID" value="QEN03612.1"/>
    <property type="molecule type" value="Genomic_DNA"/>
</dbReference>
<dbReference type="GO" id="GO:0031072">
    <property type="term" value="F:heat shock protein binding"/>
    <property type="evidence" value="ECO:0007669"/>
    <property type="project" value="InterPro"/>
</dbReference>
<dbReference type="InterPro" id="IPR018253">
    <property type="entry name" value="DnaJ_domain_CS"/>
</dbReference>
<evidence type="ECO:0000256" key="11">
    <source>
        <dbReference type="HAMAP-Rule" id="MF_01152"/>
    </source>
</evidence>
<dbReference type="GO" id="GO:0051082">
    <property type="term" value="F:unfolded protein binding"/>
    <property type="evidence" value="ECO:0007669"/>
    <property type="project" value="UniProtKB-UniRule"/>
</dbReference>
<dbReference type="AlphaFoldDB" id="A0A5C1QBP0"/>
<dbReference type="OrthoDB" id="9779889at2"/>
<dbReference type="SUPFAM" id="SSF57938">
    <property type="entry name" value="DnaJ/Hsp40 cysteine-rich domain"/>
    <property type="match status" value="1"/>
</dbReference>
<keyword evidence="7 11" id="KW-0143">Chaperone</keyword>
<reference evidence="15 16" key="1">
    <citation type="submission" date="2019-02" db="EMBL/GenBank/DDBJ databases">
        <authorList>
            <person name="Fomenkov A."/>
            <person name="Dubinina G."/>
            <person name="Grabovich M."/>
            <person name="Vincze T."/>
            <person name="Roberts R.J."/>
        </authorList>
    </citation>
    <scope>NUCLEOTIDE SEQUENCE [LARGE SCALE GENOMIC DNA]</scope>
    <source>
        <strain evidence="15 16">P</strain>
    </source>
</reference>
<comment type="domain">
    <text evidence="11">The J domain is necessary and sufficient to stimulate DnaK ATPase activity. Zinc center 1 plays an important role in the autonomous, DnaK-independent chaperone activity of DnaJ. Zinc center 2 is essential for interaction with DnaK and for DnaJ activity.</text>
</comment>